<evidence type="ECO:0000256" key="1">
    <source>
        <dbReference type="ARBA" id="ARBA00009512"/>
    </source>
</evidence>
<dbReference type="Gene3D" id="3.30.70.60">
    <property type="match status" value="1"/>
</dbReference>
<keyword evidence="4" id="KW-0694">RNA-binding</keyword>
<dbReference type="InterPro" id="IPR020814">
    <property type="entry name" value="Ribosomal_S6_plastid/chlpt"/>
</dbReference>
<dbReference type="Pfam" id="PF01250">
    <property type="entry name" value="Ribosomal_S6"/>
    <property type="match status" value="1"/>
</dbReference>
<accession>A0AAC9T2S7</accession>
<dbReference type="GO" id="GO:0003735">
    <property type="term" value="F:structural constituent of ribosome"/>
    <property type="evidence" value="ECO:0007669"/>
    <property type="project" value="InterPro"/>
</dbReference>
<keyword evidence="4" id="KW-0687">Ribonucleoprotein</keyword>
<evidence type="ECO:0000313" key="6">
    <source>
        <dbReference type="EMBL" id="ASD29683.1"/>
    </source>
</evidence>
<dbReference type="GO" id="GO:0006412">
    <property type="term" value="P:translation"/>
    <property type="evidence" value="ECO:0007669"/>
    <property type="project" value="UniProtKB-UniRule"/>
</dbReference>
<dbReference type="HAMAP" id="MF_00360">
    <property type="entry name" value="Ribosomal_bS6"/>
    <property type="match status" value="1"/>
</dbReference>
<dbReference type="NCBIfam" id="TIGR00166">
    <property type="entry name" value="S6"/>
    <property type="match status" value="1"/>
</dbReference>
<name>A0AAC9T2S7_UREPR</name>
<reference evidence="6 7" key="1">
    <citation type="submission" date="2017-06" db="EMBL/GenBank/DDBJ databases">
        <title>Genome Sequencing and Comparative Genomics Analysis of Five Ureaplasma Urealyticums with Different Drug Resistance.</title>
        <authorList>
            <person name="Ma L."/>
            <person name="Jia T."/>
        </authorList>
    </citation>
    <scope>NUCLEOTIDE SEQUENCE [LARGE SCALE GENOMIC DNA]</scope>
    <source>
        <strain evidence="7">hebnu uu3</strain>
    </source>
</reference>
<dbReference type="EMBL" id="CP021991">
    <property type="protein sequence ID" value="ASD29683.1"/>
    <property type="molecule type" value="Genomic_DNA"/>
</dbReference>
<keyword evidence="5" id="KW-0175">Coiled coil</keyword>
<dbReference type="RefSeq" id="WP_006688782.1">
    <property type="nucleotide sequence ID" value="NZ_CAMQQM010000002.1"/>
</dbReference>
<dbReference type="OMA" id="WSDKLAY"/>
<dbReference type="InterPro" id="IPR000529">
    <property type="entry name" value="Ribosomal_bS6"/>
</dbReference>
<comment type="similarity">
    <text evidence="1 4">Belongs to the bacterial ribosomal protein bS6 family.</text>
</comment>
<dbReference type="GO" id="GO:1990904">
    <property type="term" value="C:ribonucleoprotein complex"/>
    <property type="evidence" value="ECO:0007669"/>
    <property type="project" value="UniProtKB-KW"/>
</dbReference>
<dbReference type="GO" id="GO:0019843">
    <property type="term" value="F:rRNA binding"/>
    <property type="evidence" value="ECO:0007669"/>
    <property type="project" value="UniProtKB-UniRule"/>
</dbReference>
<keyword evidence="4" id="KW-0699">rRNA-binding</keyword>
<protein>
    <recommendedName>
        <fullName evidence="3 4">Small ribosomal subunit protein bS6</fullName>
    </recommendedName>
</protein>
<dbReference type="SMR" id="A0AAC9T2S7"/>
<keyword evidence="4 6" id="KW-0689">Ribosomal protein</keyword>
<evidence type="ECO:0000313" key="7">
    <source>
        <dbReference type="Proteomes" id="UP000197054"/>
    </source>
</evidence>
<evidence type="ECO:0000256" key="5">
    <source>
        <dbReference type="SAM" id="Coils"/>
    </source>
</evidence>
<dbReference type="SUPFAM" id="SSF54995">
    <property type="entry name" value="Ribosomal protein S6"/>
    <property type="match status" value="1"/>
</dbReference>
<organism evidence="6 7">
    <name type="scientific">Ureaplasma parvum</name>
    <name type="common">Ureaplasma urealyticum biotype 1</name>
    <dbReference type="NCBI Taxonomy" id="134821"/>
    <lineage>
        <taxon>Bacteria</taxon>
        <taxon>Bacillati</taxon>
        <taxon>Mycoplasmatota</taxon>
        <taxon>Mycoplasmoidales</taxon>
        <taxon>Mycoplasmoidaceae</taxon>
        <taxon>Ureaplasma</taxon>
    </lineage>
</organism>
<sequence>MAKYEIMLVVRGDLDQEQANKVANELKATLKNTEVKENNYDGVQQLAYEINKLKTAYRYVYNFETTDVSLINEFRRLAIINKNVLRHIIINLEKDYGYKATVNTKKVQRNEKRAEVYARQKEEAERRAVERQAAYEAMKAEREAAGLPVKEFVKNTNSKR</sequence>
<dbReference type="Proteomes" id="UP000197054">
    <property type="component" value="Chromosome"/>
</dbReference>
<dbReference type="InterPro" id="IPR014717">
    <property type="entry name" value="Transl_elong_EF1B/ribsomal_bS6"/>
</dbReference>
<dbReference type="InterPro" id="IPR035980">
    <property type="entry name" value="Ribosomal_bS6_sf"/>
</dbReference>
<gene>
    <name evidence="4" type="primary">rpsF</name>
    <name evidence="6" type="ORF">CEG42_00235</name>
</gene>
<dbReference type="CDD" id="cd00473">
    <property type="entry name" value="bS6"/>
    <property type="match status" value="1"/>
</dbReference>
<feature type="coiled-coil region" evidence="5">
    <location>
        <begin position="107"/>
        <end position="141"/>
    </location>
</feature>
<evidence type="ECO:0000256" key="2">
    <source>
        <dbReference type="ARBA" id="ARBA00035104"/>
    </source>
</evidence>
<dbReference type="AlphaFoldDB" id="A0AAC9T2S7"/>
<evidence type="ECO:0000256" key="4">
    <source>
        <dbReference type="HAMAP-Rule" id="MF_00360"/>
    </source>
</evidence>
<proteinExistence type="inferred from homology"/>
<dbReference type="GeneID" id="29672549"/>
<evidence type="ECO:0000256" key="3">
    <source>
        <dbReference type="ARBA" id="ARBA00035294"/>
    </source>
</evidence>
<dbReference type="GO" id="GO:0005840">
    <property type="term" value="C:ribosome"/>
    <property type="evidence" value="ECO:0007669"/>
    <property type="project" value="UniProtKB-KW"/>
</dbReference>
<comment type="function">
    <text evidence="2 4">Binds together with bS18 to 16S ribosomal RNA.</text>
</comment>